<dbReference type="InterPro" id="IPR047187">
    <property type="entry name" value="SF1_C_Upf1"/>
</dbReference>
<accession>A0A699HJ67</accession>
<dbReference type="EMBL" id="BKCJ010164822">
    <property type="protein sequence ID" value="GEY26972.1"/>
    <property type="molecule type" value="Genomic_DNA"/>
</dbReference>
<dbReference type="Pfam" id="PF18741">
    <property type="entry name" value="MTES_1575"/>
    <property type="match status" value="1"/>
</dbReference>
<gene>
    <name evidence="6" type="ORF">Tci_398946</name>
</gene>
<feature type="compositionally biased region" description="Basic and acidic residues" evidence="1">
    <location>
        <begin position="2921"/>
        <end position="2932"/>
    </location>
</feature>
<dbReference type="Pfam" id="PF11784">
    <property type="entry name" value="DUF3320"/>
    <property type="match status" value="1"/>
</dbReference>
<reference evidence="6" key="1">
    <citation type="journal article" date="2019" name="Sci. Rep.">
        <title>Draft genome of Tanacetum cinerariifolium, the natural source of mosquito coil.</title>
        <authorList>
            <person name="Yamashiro T."/>
            <person name="Shiraishi A."/>
            <person name="Satake H."/>
            <person name="Nakayama K."/>
        </authorList>
    </citation>
    <scope>NUCLEOTIDE SEQUENCE</scope>
</reference>
<dbReference type="Pfam" id="PF13195">
    <property type="entry name" value="DUF4011"/>
    <property type="match status" value="1"/>
</dbReference>
<dbReference type="PANTHER" id="PTHR10887:SF495">
    <property type="entry name" value="HELICASE SENATAXIN ISOFORM X1-RELATED"/>
    <property type="match status" value="1"/>
</dbReference>
<feature type="domain" description="DNA2/NAM7 helicase helicase" evidence="3">
    <location>
        <begin position="1328"/>
        <end position="1370"/>
    </location>
</feature>
<feature type="domain" description="DUF3320" evidence="2">
    <location>
        <begin position="1800"/>
        <end position="1847"/>
    </location>
</feature>
<feature type="region of interest" description="Disordered" evidence="1">
    <location>
        <begin position="2258"/>
        <end position="2279"/>
    </location>
</feature>
<feature type="compositionally biased region" description="Basic residues" evidence="1">
    <location>
        <begin position="2461"/>
        <end position="2473"/>
    </location>
</feature>
<evidence type="ECO:0000256" key="1">
    <source>
        <dbReference type="SAM" id="MobiDB-lite"/>
    </source>
</evidence>
<dbReference type="Pfam" id="PF13086">
    <property type="entry name" value="AAA_11"/>
    <property type="match status" value="1"/>
</dbReference>
<dbReference type="InterPro" id="IPR021754">
    <property type="entry name" value="DUF3320"/>
</dbReference>
<feature type="domain" description="DNA2/NAM7 helicase-like C-terminal" evidence="4">
    <location>
        <begin position="1393"/>
        <end position="1586"/>
    </location>
</feature>
<feature type="region of interest" description="Disordered" evidence="1">
    <location>
        <begin position="2409"/>
        <end position="2473"/>
    </location>
</feature>
<feature type="compositionally biased region" description="Gly residues" evidence="1">
    <location>
        <begin position="2269"/>
        <end position="2278"/>
    </location>
</feature>
<evidence type="ECO:0000259" key="3">
    <source>
        <dbReference type="Pfam" id="PF13086"/>
    </source>
</evidence>
<dbReference type="GO" id="GO:0004386">
    <property type="term" value="F:helicase activity"/>
    <property type="evidence" value="ECO:0007669"/>
    <property type="project" value="InterPro"/>
</dbReference>
<dbReference type="CDD" id="cd18808">
    <property type="entry name" value="SF1_C_Upf1"/>
    <property type="match status" value="1"/>
</dbReference>
<dbReference type="Gene3D" id="3.40.960.10">
    <property type="entry name" value="VSR Endonuclease"/>
    <property type="match status" value="1"/>
</dbReference>
<dbReference type="InterPro" id="IPR027417">
    <property type="entry name" value="P-loop_NTPase"/>
</dbReference>
<dbReference type="Pfam" id="PF13087">
    <property type="entry name" value="AAA_12"/>
    <property type="match status" value="1"/>
</dbReference>
<dbReference type="GO" id="GO:0006281">
    <property type="term" value="P:DNA repair"/>
    <property type="evidence" value="ECO:0007669"/>
    <property type="project" value="UniProtKB-ARBA"/>
</dbReference>
<evidence type="ECO:0000313" key="6">
    <source>
        <dbReference type="EMBL" id="GEY26972.1"/>
    </source>
</evidence>
<name>A0A699HJ67_TANCI</name>
<dbReference type="CDD" id="cd18043">
    <property type="entry name" value="DEXXQc_SF1"/>
    <property type="match status" value="1"/>
</dbReference>
<organism evidence="6">
    <name type="scientific">Tanacetum cinerariifolium</name>
    <name type="common">Dalmatian daisy</name>
    <name type="synonym">Chrysanthemum cinerariifolium</name>
    <dbReference type="NCBI Taxonomy" id="118510"/>
    <lineage>
        <taxon>Eukaryota</taxon>
        <taxon>Viridiplantae</taxon>
        <taxon>Streptophyta</taxon>
        <taxon>Embryophyta</taxon>
        <taxon>Tracheophyta</taxon>
        <taxon>Spermatophyta</taxon>
        <taxon>Magnoliopsida</taxon>
        <taxon>eudicotyledons</taxon>
        <taxon>Gunneridae</taxon>
        <taxon>Pentapetalae</taxon>
        <taxon>asterids</taxon>
        <taxon>campanulids</taxon>
        <taxon>Asterales</taxon>
        <taxon>Asteraceae</taxon>
        <taxon>Asteroideae</taxon>
        <taxon>Anthemideae</taxon>
        <taxon>Anthemidinae</taxon>
        <taxon>Tanacetum</taxon>
    </lineage>
</organism>
<evidence type="ECO:0000259" key="2">
    <source>
        <dbReference type="Pfam" id="PF11784"/>
    </source>
</evidence>
<dbReference type="FunFam" id="3.40.960.10:FF:000002">
    <property type="entry name" value="DNA helicase related protein"/>
    <property type="match status" value="1"/>
</dbReference>
<dbReference type="InterPro" id="IPR011335">
    <property type="entry name" value="Restrct_endonuc-II-like"/>
</dbReference>
<evidence type="ECO:0008006" key="7">
    <source>
        <dbReference type="Google" id="ProtNLM"/>
    </source>
</evidence>
<dbReference type="InterPro" id="IPR025103">
    <property type="entry name" value="DUF4011"/>
</dbReference>
<protein>
    <recommendedName>
        <fullName evidence="7">DNA helicase</fullName>
    </recommendedName>
</protein>
<sequence>MPSDFADALEIVLVTDPTIGYAAIQNHVPVIRSLTIANRGAQVVEGVELAVQCAPAFAAGVKLKFERLAPGEQRTVAPLDLAPHHDYLSRLDEAVTAAIVITATSGERQLATARRYIDVLAYDQWAGTRSLPELLAAFCMPNSPVIDRLIASASGLLRQASGDFSMNGYQSKNRTNVWKQISAVYSAILAEQLHYASPPASFGSDGQKIRTPERILEGKVATCLDSAMLFASCFEQAGLHAVVLFKEGHAWVGVWLVETTFPTAVVDDVQSVRKRVNSGELLTFETTCAASGQNPSLKFASTAAQEYLADGADFLYAVDIRRARETQIRPLPSRATTPDVPPVPPPATLPGIEDMPALPPLDPAAVSGADVVPDTPEGRLSRWKSKLLDLTLRNRLLNFKPTKSNLRVICADPGALEDALSDGTEFKIRALPTSMTGLDQRDGAVFTARTGVAPLDAVAADALARKELIVDASEDALDVRLLEIFRAAGTSLEEGGANTLFLAVGFLQWQEEKDAEAHHLAPILLIPVTLTRQSVRSGFRLTRHDDDALVNPTLVQKLWQDFDMKLPALDVLPTDEHGIDVARVLQVFRLAVAELKGWEVQDQVHLGIFSFSKYLMWKDLQDRQQHLLSNPVVAHLINQPGKAFAESEVGHEASTLDSSYRPQDLFAPLLSDSSQLRAICVASEGKNLVVEGPPGTGKSQTITNLIAHLLATGKTVLFVSEKMAALEVVHRRLNALGLGAFCFELHSSKAKKSEVLKQLGRALDAGGQRTVKDWEAEADRLLSLRQQLNGLAQALHHIHPNDLTVYGATGLCVQYGETVPAAMHWPDVHTHSRAELDALRQLSRRMATLGGQISDMAAHPLSAIRKASWTPTWQQALLDQADASVRLAQRLQQAALPLLQQLGLSDDGLSQHDLATLDELADVLLAAPQVPVGVARAAHDHESRRRLALLSQHGLERAAAWGTLGGAYRDDIAALDAAALRLQWAHASVTWWPRSWFAKRAVLNRLRLHRRDGMRPGEAEVGTLIDALARINAEDRQIASMASEARQLLQEEFAGEKTDWPAVARSGQWAARFAEVVNRLAGGDVQIAQALQASLQALVTGDRSALARSGATGAALVAYRDAYRELLVQIAQVVATAEAAELLGLDPAEAGFMPRLQGLLQGWKTAARQLQPWSLWHMVRAEAVGCGLQGLVTPLEQGEVAMTDAAEFFEFSYQNWWLRKVVDGEPLLSTFSSADHERKIAEFRQADERFQKLSQDYIVARLSGHVPVSAGVEPGADSELGRLRRELQKQRKHLPIRQLMRGLPTLLPKLKPCMLMSPLSVAQYLDPAHAQFDVVVFDEASQIPVWDAVGAIARGRQLICVGDPKQLPPTNFFNRVDDDEEAAGDEDIRDLESILDECLSIGMPKLSLSWHYRSRHESLITFSNVTYYDNGLVTFPSPTTEDNGVRFQHVQGVYDRGGSRTNRAEADAIVAAIAQHFMHPDTRARTLGVVTFNQAQQNLIEKLLDGRRRQSPALDQAIASTAHEPLFIKNIENVQGDERDIIYFSITYGQDAAGKLNLNFGPLNLEGGHRRLNVAVSRARQNVVIFSTLLPEQIDLSKVRATGVRDLKNYLDFALRGPRALVEQATPTGREPDSPFEREVIQALRDRGWIVHPQVGVSGYRIDLGIVDPRAPGRYLLGVECDGRTYHSGATARDRDRLRQYVLENLGWKLMRVWSTDWWLDPHNALRKLQVRLEQLLQEAPPAPPAPAPDVPVAAEVGVEAGRETDAAVDAAVGAAIDVAPAAASLIAYHATVLQSRVGDIYAASSVATLRAQMLEVIAAEGPVADHIVFRRVARAWGLAKIGRKLQDLLAGLLGQLPGTRGGAGIAACAGRSAGPGTGQHRVLPADATREHAAGRSVAVDLPPAGHGPHQRRGRAAGDRCADGGRTGRKFYHGRRRGAGPAKGRPHGGEPGQSLKQLRRFHRRWRQVAAQRFRFLARTAAEEALELAAELGSAFIAYLGACGLRRHVVARHEQPGLVQAGRLDVLDRRAVRDRFEVHVKGRHAHARFRCQHAHVDAGRIIGVDAAQRLGNAAELTLAGQRRAHGRALFSHQYPEADFAHDRRPQHTRFQRRMQGFKQAQYGVAQLVIHARGHHALGGCRHFIIGLVDGKHQVGQRGAVHLHRQAEIRFVGRGVGGAGKGHRDRHHQVLAGVELQHVGAEEGALAALQRECDAGLRHHRRLGHAPGGARQAHGADGGVRIAVVLGKLAVQGDQAVHGMRQPGQRAGHGAPAGAGGASRGAGRAAFGAVARPGQRNPSGRRFGRMVCARCERAAADARVPGVCRGCAQARRRRHQQCLRIRRSAMQGETAARSGGPHRAAAVPGAPRRPGREAALPAPVPIHPAWPARLAAPVLPSRFRRWRSWWRAARRPGRQVASARAPSRDSGAGSGQMPAGRSPACRHRRYTANRAARRWRAPVPASRRVHGKHRGPGRHRARHFCRLVRQSGRHRAGALCVHASDSADDRGALVFRQRRGVSGRGQPGRLPGRGVAGPAIGARIWRTAGIAGHDVVDLAGVFRVRVSVVGALVLCLAAGVGRVGRRHHGAGRIDRIAARAGGASRHGQRRHLPRHRRGDCRVRHVGAAVAGPGHARDLAGSGRVVGLADGGKLGVLAACGAHASAGGCGGRRRGGRHACRSHAAVRAICADGSRAGATDDVFGRLCGAGTGVGIARGRAVLDRVRRGRHDRPHGVRLVVRPTGGGRDQPPDDLAADRRRAADDVLIASPGADAGHVDHRLIPARCAADYAGAPAPYFARRRSWAEYRVEQGHDRVCLDPGAGGIRVFVSVCPERRRSSPADGRGRRGAGRDHCLGRRQENPCQASQGFVMILLNAGGMPYTCKSNGSAGQPGGEWRTVAGLRGRPATLELRHGPDSYGRQQWGILDNGRKPDPAMPRE</sequence>
<feature type="compositionally biased region" description="Basic residues" evidence="1">
    <location>
        <begin position="2438"/>
        <end position="2454"/>
    </location>
</feature>
<dbReference type="FunFam" id="3.40.50.300:FF:002063">
    <property type="entry name" value="DNA helicase related protein"/>
    <property type="match status" value="1"/>
</dbReference>
<dbReference type="InterPro" id="IPR049468">
    <property type="entry name" value="Restrct_endonuc-II-like_dom"/>
</dbReference>
<evidence type="ECO:0000259" key="5">
    <source>
        <dbReference type="Pfam" id="PF18741"/>
    </source>
</evidence>
<evidence type="ECO:0000259" key="4">
    <source>
        <dbReference type="Pfam" id="PF13087"/>
    </source>
</evidence>
<dbReference type="SUPFAM" id="SSF52980">
    <property type="entry name" value="Restriction endonuclease-like"/>
    <property type="match status" value="1"/>
</dbReference>
<comment type="caution">
    <text evidence="6">The sequence shown here is derived from an EMBL/GenBank/DDBJ whole genome shotgun (WGS) entry which is preliminary data.</text>
</comment>
<feature type="region of interest" description="Disordered" evidence="1">
    <location>
        <begin position="2345"/>
        <end position="2371"/>
    </location>
</feature>
<proteinExistence type="predicted"/>
<dbReference type="PANTHER" id="PTHR10887">
    <property type="entry name" value="DNA2/NAM7 HELICASE FAMILY"/>
    <property type="match status" value="1"/>
</dbReference>
<dbReference type="InterPro" id="IPR041677">
    <property type="entry name" value="DNA2/NAM7_AAA_11"/>
</dbReference>
<feature type="domain" description="Restriction endonuclease type II-like" evidence="5">
    <location>
        <begin position="1636"/>
        <end position="1732"/>
    </location>
</feature>
<dbReference type="InterPro" id="IPR045055">
    <property type="entry name" value="DNA2/NAM7-like"/>
</dbReference>
<dbReference type="InterPro" id="IPR041679">
    <property type="entry name" value="DNA2/NAM7-like_C"/>
</dbReference>
<dbReference type="SUPFAM" id="SSF52540">
    <property type="entry name" value="P-loop containing nucleoside triphosphate hydrolases"/>
    <property type="match status" value="1"/>
</dbReference>
<feature type="region of interest" description="Disordered" evidence="1">
    <location>
        <begin position="2904"/>
        <end position="2932"/>
    </location>
</feature>
<dbReference type="Gene3D" id="3.40.50.300">
    <property type="entry name" value="P-loop containing nucleotide triphosphate hydrolases"/>
    <property type="match status" value="3"/>
</dbReference>
<feature type="region of interest" description="Disordered" evidence="1">
    <location>
        <begin position="1900"/>
        <end position="1953"/>
    </location>
</feature>
<feature type="compositionally biased region" description="Basic residues" evidence="1">
    <location>
        <begin position="1927"/>
        <end position="1938"/>
    </location>
</feature>
<feature type="compositionally biased region" description="Low complexity" evidence="1">
    <location>
        <begin position="2353"/>
        <end position="2371"/>
    </location>
</feature>